<dbReference type="Pfam" id="PF13672">
    <property type="entry name" value="PP2C_2"/>
    <property type="match status" value="1"/>
</dbReference>
<evidence type="ECO:0000256" key="2">
    <source>
        <dbReference type="SAM" id="Phobius"/>
    </source>
</evidence>
<dbReference type="SMART" id="SM00332">
    <property type="entry name" value="PP2Cc"/>
    <property type="match status" value="1"/>
</dbReference>
<dbReference type="EMBL" id="CAJRAF010000002">
    <property type="protein sequence ID" value="CAG5002127.1"/>
    <property type="molecule type" value="Genomic_DNA"/>
</dbReference>
<gene>
    <name evidence="4" type="ORF">DYBT9275_02815</name>
</gene>
<feature type="region of interest" description="Disordered" evidence="1">
    <location>
        <begin position="359"/>
        <end position="446"/>
    </location>
</feature>
<feature type="compositionally biased region" description="Basic and acidic residues" evidence="1">
    <location>
        <begin position="370"/>
        <end position="426"/>
    </location>
</feature>
<feature type="transmembrane region" description="Helical" evidence="2">
    <location>
        <begin position="326"/>
        <end position="346"/>
    </location>
</feature>
<keyword evidence="2" id="KW-0812">Transmembrane</keyword>
<dbReference type="Gene3D" id="3.60.40.10">
    <property type="entry name" value="PPM-type phosphatase domain"/>
    <property type="match status" value="1"/>
</dbReference>
<dbReference type="PROSITE" id="PS51746">
    <property type="entry name" value="PPM_2"/>
    <property type="match status" value="1"/>
</dbReference>
<dbReference type="SUPFAM" id="SSF81606">
    <property type="entry name" value="PP2C-like"/>
    <property type="match status" value="1"/>
</dbReference>
<accession>A0A916JCB0</accession>
<comment type="caution">
    <text evidence="4">The sequence shown here is derived from an EMBL/GenBank/DDBJ whole genome shotgun (WGS) entry which is preliminary data.</text>
</comment>
<dbReference type="CDD" id="cd00143">
    <property type="entry name" value="PP2Cc"/>
    <property type="match status" value="1"/>
</dbReference>
<proteinExistence type="predicted"/>
<feature type="region of interest" description="Disordered" evidence="1">
    <location>
        <begin position="272"/>
        <end position="309"/>
    </location>
</feature>
<evidence type="ECO:0000259" key="3">
    <source>
        <dbReference type="PROSITE" id="PS51746"/>
    </source>
</evidence>
<dbReference type="InterPro" id="IPR036457">
    <property type="entry name" value="PPM-type-like_dom_sf"/>
</dbReference>
<dbReference type="InterPro" id="IPR001932">
    <property type="entry name" value="PPM-type_phosphatase-like_dom"/>
</dbReference>
<evidence type="ECO:0000313" key="4">
    <source>
        <dbReference type="EMBL" id="CAG5002127.1"/>
    </source>
</evidence>
<dbReference type="SMART" id="SM00331">
    <property type="entry name" value="PP2C_SIG"/>
    <property type="match status" value="1"/>
</dbReference>
<feature type="compositionally biased region" description="Basic and acidic residues" evidence="1">
    <location>
        <begin position="280"/>
        <end position="294"/>
    </location>
</feature>
<keyword evidence="2" id="KW-0472">Membrane</keyword>
<dbReference type="AlphaFoldDB" id="A0A916JCB0"/>
<keyword evidence="2" id="KW-1133">Transmembrane helix</keyword>
<reference evidence="4" key="1">
    <citation type="submission" date="2021-04" db="EMBL/GenBank/DDBJ databases">
        <authorList>
            <person name="Rodrigo-Torres L."/>
            <person name="Arahal R. D."/>
            <person name="Lucena T."/>
        </authorList>
    </citation>
    <scope>NUCLEOTIDE SEQUENCE</scope>
    <source>
        <strain evidence="4">CECT 9275</strain>
    </source>
</reference>
<sequence length="446" mass="49288">MMKIEIYEPLALHEIGRRDNNEDNIFPEKGSAQTGDRLFVVCDGIGGNAKGEEASRIVCDAFRYKIDGVSNPTLIADALCYAEEQIDHFISQNPGAKGMGTTLTLLHLHENGATIAHVGDSRVYHIRDRTIRFVTNDHKWVNKLVLSGDLTPEEALHHPQRNVIDRAVQGRKNRPTQADVNQITDIQAGDYFFLCTDGILEGIEEDELVNILASDGSDTDKLGQIEKNCLVKSMDNYSAYLVRVESATGSARAWTSSVLTLKDDGDVILAEDANPDEEVSENKHSEGEGKDGERKRRVGPPPVQPPLPPEPLAVANTIIQSVNRTIVLAVIAVLCSVVVGGGFYLYKKIEKREKPVDSGFEIEFQPKPAQPEKSDEGKAKKEDKKKEDDKAKKENVGKDDSKSNKKSSEKKKESQKESKKEDKKEDSIEENSAPENNNNSNANPQS</sequence>
<feature type="domain" description="PPM-type phosphatase" evidence="3">
    <location>
        <begin position="3"/>
        <end position="244"/>
    </location>
</feature>
<feature type="compositionally biased region" description="Low complexity" evidence="1">
    <location>
        <begin position="430"/>
        <end position="446"/>
    </location>
</feature>
<dbReference type="RefSeq" id="WP_215239382.1">
    <property type="nucleotide sequence ID" value="NZ_CAJRAF010000002.1"/>
</dbReference>
<organism evidence="4 5">
    <name type="scientific">Dyadobacter helix</name>
    <dbReference type="NCBI Taxonomy" id="2822344"/>
    <lineage>
        <taxon>Bacteria</taxon>
        <taxon>Pseudomonadati</taxon>
        <taxon>Bacteroidota</taxon>
        <taxon>Cytophagia</taxon>
        <taxon>Cytophagales</taxon>
        <taxon>Spirosomataceae</taxon>
        <taxon>Dyadobacter</taxon>
    </lineage>
</organism>
<protein>
    <recommendedName>
        <fullName evidence="3">PPM-type phosphatase domain-containing protein</fullName>
    </recommendedName>
</protein>
<name>A0A916JCB0_9BACT</name>
<evidence type="ECO:0000313" key="5">
    <source>
        <dbReference type="Proteomes" id="UP000680038"/>
    </source>
</evidence>
<evidence type="ECO:0000256" key="1">
    <source>
        <dbReference type="SAM" id="MobiDB-lite"/>
    </source>
</evidence>
<feature type="compositionally biased region" description="Pro residues" evidence="1">
    <location>
        <begin position="299"/>
        <end position="309"/>
    </location>
</feature>
<keyword evidence="5" id="KW-1185">Reference proteome</keyword>
<dbReference type="Proteomes" id="UP000680038">
    <property type="component" value="Unassembled WGS sequence"/>
</dbReference>